<dbReference type="OrthoDB" id="5580261at2759"/>
<comment type="caution">
    <text evidence="2">The sequence shown here is derived from an EMBL/GenBank/DDBJ whole genome shotgun (WGS) entry which is preliminary data.</text>
</comment>
<evidence type="ECO:0000313" key="1">
    <source>
        <dbReference type="EMBL" id="KAA8894664.1"/>
    </source>
</evidence>
<dbReference type="PANTHER" id="PTHR28002:SF1">
    <property type="entry name" value="MIOREX COMPLEX COMPONENT 11"/>
    <property type="match status" value="1"/>
</dbReference>
<sequence>MRSTAFRPFLSRRVFSTAPPPPPPPPAKLPRKLSRYAALFAGKPVSYITSFLILHELTAIIPVGGIFWYIHTTSWVPPGISQEVVTQKMESLQRWSEKKGYGWFRGDKGARILLELGTAYAVVKLAMPARIAASVAAAPWFARRVVEPVRAWGARRWKFATAGAVGIAAAAVGAGQYFGGKQIEKE</sequence>
<gene>
    <name evidence="1" type="ORF">FN846DRAFT_397841</name>
    <name evidence="2" type="ORF">FN846DRAFT_398313</name>
</gene>
<dbReference type="PANTHER" id="PTHR28002">
    <property type="entry name" value="MIOREX COMPLEX COMPONENT 11"/>
    <property type="match status" value="1"/>
</dbReference>
<dbReference type="InterPro" id="IPR018811">
    <property type="entry name" value="MRX11"/>
</dbReference>
<dbReference type="Proteomes" id="UP000326924">
    <property type="component" value="Unassembled WGS sequence"/>
</dbReference>
<reference evidence="2 3" key="1">
    <citation type="submission" date="2019-09" db="EMBL/GenBank/DDBJ databases">
        <title>Draft genome of the ectomycorrhizal ascomycete Sphaerosporella brunnea.</title>
        <authorList>
            <consortium name="DOE Joint Genome Institute"/>
            <person name="Benucci G.M."/>
            <person name="Marozzi G."/>
            <person name="Antonielli L."/>
            <person name="Sanchez S."/>
            <person name="Marco P."/>
            <person name="Wang X."/>
            <person name="Falini L.B."/>
            <person name="Barry K."/>
            <person name="Haridas S."/>
            <person name="Lipzen A."/>
            <person name="Labutti K."/>
            <person name="Grigoriev I.V."/>
            <person name="Murat C."/>
            <person name="Martin F."/>
            <person name="Albertini E."/>
            <person name="Donnini D."/>
            <person name="Bonito G."/>
        </authorList>
    </citation>
    <scope>NUCLEOTIDE SEQUENCE [LARGE SCALE GENOMIC DNA]</scope>
    <source>
        <strain evidence="2 3">Sb_GMNB300</strain>
    </source>
</reference>
<name>A0A5J5EHH7_9PEZI</name>
<dbReference type="EMBL" id="VXIS01000320">
    <property type="protein sequence ID" value="KAA8894671.1"/>
    <property type="molecule type" value="Genomic_DNA"/>
</dbReference>
<dbReference type="FunCoup" id="A0A5J5EHH7">
    <property type="interactions" value="5"/>
</dbReference>
<keyword evidence="3" id="KW-1185">Reference proteome</keyword>
<accession>A0A5J5EHH7</accession>
<evidence type="ECO:0000313" key="3">
    <source>
        <dbReference type="Proteomes" id="UP000326924"/>
    </source>
</evidence>
<protein>
    <submittedName>
        <fullName evidence="2">Uncharacterized protein</fullName>
    </submittedName>
</protein>
<dbReference type="GO" id="GO:0005739">
    <property type="term" value="C:mitochondrion"/>
    <property type="evidence" value="ECO:0007669"/>
    <property type="project" value="TreeGrafter"/>
</dbReference>
<dbReference type="EMBL" id="VXIS01000320">
    <property type="protein sequence ID" value="KAA8894664.1"/>
    <property type="molecule type" value="Genomic_DNA"/>
</dbReference>
<dbReference type="Pfam" id="PF10306">
    <property type="entry name" value="FLILHELTA"/>
    <property type="match status" value="1"/>
</dbReference>
<dbReference type="AlphaFoldDB" id="A0A5J5EHH7"/>
<organism evidence="2 3">
    <name type="scientific">Sphaerosporella brunnea</name>
    <dbReference type="NCBI Taxonomy" id="1250544"/>
    <lineage>
        <taxon>Eukaryota</taxon>
        <taxon>Fungi</taxon>
        <taxon>Dikarya</taxon>
        <taxon>Ascomycota</taxon>
        <taxon>Pezizomycotina</taxon>
        <taxon>Pezizomycetes</taxon>
        <taxon>Pezizales</taxon>
        <taxon>Pyronemataceae</taxon>
        <taxon>Sphaerosporella</taxon>
    </lineage>
</organism>
<evidence type="ECO:0000313" key="2">
    <source>
        <dbReference type="EMBL" id="KAA8894671.1"/>
    </source>
</evidence>
<proteinExistence type="predicted"/>